<evidence type="ECO:0000256" key="4">
    <source>
        <dbReference type="ARBA" id="ARBA00023027"/>
    </source>
</evidence>
<dbReference type="GO" id="GO:0005737">
    <property type="term" value="C:cytoplasm"/>
    <property type="evidence" value="ECO:0007669"/>
    <property type="project" value="TreeGrafter"/>
</dbReference>
<dbReference type="InterPro" id="IPR043472">
    <property type="entry name" value="Macro_dom-like"/>
</dbReference>
<dbReference type="InterPro" id="IPR052056">
    <property type="entry name" value="Mono-ARTD/PARP"/>
</dbReference>
<dbReference type="InterPro" id="IPR002589">
    <property type="entry name" value="Macro_dom"/>
</dbReference>
<dbReference type="InterPro" id="IPR057045">
    <property type="entry name" value="PARP14_KH_3"/>
</dbReference>
<dbReference type="GO" id="GO:0003714">
    <property type="term" value="F:transcription corepressor activity"/>
    <property type="evidence" value="ECO:0007669"/>
    <property type="project" value="TreeGrafter"/>
</dbReference>
<dbReference type="FunFam" id="3.90.228.10:FF:000008">
    <property type="entry name" value="Poly [ADP-ribose] polymerase"/>
    <property type="match status" value="1"/>
</dbReference>
<reference evidence="12" key="1">
    <citation type="journal article" date="2018" name="PLoS ONE">
        <title>Chinook salmon (Oncorhynchus tshawytscha) genome and transcriptome.</title>
        <authorList>
            <person name="Christensen K.A."/>
            <person name="Leong J.S."/>
            <person name="Sakhrani D."/>
            <person name="Biagi C.A."/>
            <person name="Minkley D.R."/>
            <person name="Withler R.E."/>
            <person name="Rondeau E.B."/>
            <person name="Koop B.F."/>
            <person name="Devlin R.H."/>
        </authorList>
    </citation>
    <scope>NUCLEOTIDE SEQUENCE [LARGE SCALE GENOMIC DNA]</scope>
</reference>
<feature type="domain" description="Macro" evidence="10">
    <location>
        <begin position="1335"/>
        <end position="1512"/>
    </location>
</feature>
<dbReference type="Proteomes" id="UP000694402">
    <property type="component" value="Unassembled WGS sequence"/>
</dbReference>
<dbReference type="GO" id="GO:0005634">
    <property type="term" value="C:nucleus"/>
    <property type="evidence" value="ECO:0007669"/>
    <property type="project" value="UniProtKB-SubCell"/>
</dbReference>
<dbReference type="PANTHER" id="PTHR14453">
    <property type="entry name" value="PARP/ZINC FINGER CCCH TYPE DOMAIN CONTAINING PROTEIN"/>
    <property type="match status" value="1"/>
</dbReference>
<dbReference type="Gene3D" id="3.30.70.330">
    <property type="match status" value="2"/>
</dbReference>
<sequence>MRGETMDEYPYPITIDVSWTNSVSKGIQNKLQIYFQSKKKSSGGDCLVHYEDQRSTSATVYFKSEDVRERVLSRDNHEITVDNETVKLRLSSSSGENLKEDCTLSLGATSNELSDVSSEAQEAPNSESGPGEGGGAEVSPQSSAVVLERVPENMSRDLLLLLVETISGLEEDNFSLEVISETNRAVVTFNNPKDVERFLTESKSNKSFQKQGLIGRLLERCQSVRVENLASNILQDMLELYIEKWASPAKDITVFREEQAAIVTFHAPEVVHTTLNKRLVIGKVPVNVYPYYESLGTALYGKERPMGKMPDPFIECVHSAVWKFLSTKRQFSRITDQMKAHFCQVDMDTPEVKLSPLPTLLRQKGLTSKHVDGWKQNALIVFRDIMAKYAVFECFVSAPAWKAVEKQVRSVVKEDAVLAMDASKGSLTVAGLAEDTKRVQGLVEDLMQRAMSRIERQRDGISEEMDMSPAMFYILQQEGLLKCAADEAPEMGFSYRDDTKKLVLSGLVAEVYKMKYWILERELKMNKKQLKLEPQILDFLRSVDSMEMSQDLFTSRGINAVYRVEGGKVLLTGSSDRALADAEQRVKTALSLQSLMVEDQEVLRKPEWKYLNNQLVDANNSLKKRTVVIKLHPERRDRIIVSGFLDPVREVSNSLRDFIENNSRVEEAVLLKSCAVVKFIQENKSQDWEHFAKRDEVNVHFDPRRPKMVLSGERLYVKKVKETFQKMVATFCTDELTIMKPGARKYFQEEGRMFVSMAMKEHGCVVLLQEDYMLEEEEGDDEDGEKGFGPSSCCEVRTSNGILVSVSKADICKFKVDAVVNAANEDLQHIGGLALALLKAAGPRLQELSDQHVRNNRRLQPGDAIVTDAGNLPCKYVVHAVGPRFTDFDQGTAIQRLKQAVNESLREAAKVNCSTVAVPAVSSGIFGFPLNLCTETIAVAVRDYCENLRGQTSLTEIHLVDNSDNTVRALASAVQKTFNDLHPKMTMPLQGAHRGNGHRGRGQQGSERRGRGQHSYRHQGPGYQGQSPWGHGQWGQSRRGGGEGGGRGGGEGRGGGGGRGGGEGRGGHGYRGGGVRDSITQRNYHENQEEQRREYGQERKFEGAGSGEILQTNRTQEGLKIILRKGNIQEEYSEGIVNTISEDLDLSKGAVSNAILKAAGPGLQSAATDEARVNRLAYGDVVVTDGYNLRCQRVIHTVCPHWDQGAGSAEKILIKMIRDCLSEAEKHRLASLSFPAIGTGNMGFPKGLVSKLLLQEVKDFSQRRNSTHLKEVAIVVHASDTQTVDCFVREFRGQTQGYTWQSSQGSGQSQHSKSHVGQSQQPSGAGFFGQVSSPSLGVYSMQIGHMTFEVSSGDITKESSDVIVNSSNKDFNLKSGVSKSILEGAGLKVELECSEIVRSPSFQPCRMIVTSAGSLPCKHIMHIVGQNDPEIIKETVYDVLKNCEEQKFTSVSFPALGTGQGGASPSAVADAMIDAVVDFVKKKMGPFVRSVKILIFQTAMITEFHKSMKRRVGEGVEEKGIFTRFKDSRSARENFVMAGEEFAPTVFQLCAESPRAVSRARDWIKNLIMKEQTEKTIKNPYISQLSQGDVEKLQAMQRELTVRIRLEKKGPDSLIHLEGLSRDVLTADSLISNMVLDQERAENSRQAAFLVSSLVEWQYKDHSGTMVSFDMFTNYILEEAVRDNSKVTIKINNEDYKANVAHKRAVKIRGIREIELLRKDLKDDTSVSLPAHWDDMKGSLLMLVPLTTGSKGYNDVEKEFRKTLLTDTIITIEQVQNDPLWKSYQIRKKLLEEKNKHTNNEKLLFHGTSSDSITKINNHGFNQSYAGAHGAAIGNGSYFAVDSSYSARGYSKADAQGIKHMYLARVLVGDYTQGQEGLIVPPAKASGQDAELYDSVTDNTSNPTMFVIFNDVQAYPEFLITFQPPLRMPPSPAIQLPPMSPLQLSPISLLQLPSRSPL</sequence>
<dbReference type="InterPro" id="IPR057044">
    <property type="entry name" value="PARP14_KH_1"/>
</dbReference>
<dbReference type="InterPro" id="IPR057051">
    <property type="entry name" value="PARP14_RPM_1"/>
</dbReference>
<dbReference type="Gene3D" id="3.40.220.10">
    <property type="entry name" value="Leucine Aminopeptidase, subunit E, domain 1"/>
    <property type="match status" value="3"/>
</dbReference>
<proteinExistence type="inferred from homology"/>
<dbReference type="Pfam" id="PF00644">
    <property type="entry name" value="PARP"/>
    <property type="match status" value="1"/>
</dbReference>
<feature type="domain" description="PARP catalytic" evidence="9">
    <location>
        <begin position="1729"/>
        <end position="1943"/>
    </location>
</feature>
<dbReference type="PANTHER" id="PTHR14453:SF106">
    <property type="entry name" value="POLY [ADP-RIBOSE] POLYMERASE"/>
    <property type="match status" value="1"/>
</dbReference>
<reference evidence="11" key="3">
    <citation type="submission" date="2025-09" db="UniProtKB">
        <authorList>
            <consortium name="Ensembl"/>
        </authorList>
    </citation>
    <scope>IDENTIFICATION</scope>
</reference>
<dbReference type="GO" id="GO:0070212">
    <property type="term" value="P:protein poly-ADP-ribosylation"/>
    <property type="evidence" value="ECO:0007669"/>
    <property type="project" value="TreeGrafter"/>
</dbReference>
<evidence type="ECO:0000259" key="10">
    <source>
        <dbReference type="PROSITE" id="PS51154"/>
    </source>
</evidence>
<dbReference type="InterPro" id="IPR057046">
    <property type="entry name" value="PARP14_KH_4"/>
</dbReference>
<evidence type="ECO:0000256" key="5">
    <source>
        <dbReference type="ARBA" id="ARBA00023242"/>
    </source>
</evidence>
<evidence type="ECO:0000259" key="9">
    <source>
        <dbReference type="PROSITE" id="PS51059"/>
    </source>
</evidence>
<dbReference type="InterPro" id="IPR012317">
    <property type="entry name" value="Poly(ADP-ribose)pol_cat_dom"/>
</dbReference>
<feature type="compositionally biased region" description="Low complexity" evidence="8">
    <location>
        <begin position="1298"/>
        <end position="1321"/>
    </location>
</feature>
<dbReference type="Ensembl" id="ENSOTST00005125887.1">
    <property type="protein sequence ID" value="ENSOTSP00005134218.1"/>
    <property type="gene ID" value="ENSOTSG00005069790.1"/>
</dbReference>
<evidence type="ECO:0000313" key="12">
    <source>
        <dbReference type="Proteomes" id="UP000694402"/>
    </source>
</evidence>
<feature type="region of interest" description="Disordered" evidence="8">
    <location>
        <begin position="979"/>
        <end position="1110"/>
    </location>
</feature>
<feature type="domain" description="Macro" evidence="10">
    <location>
        <begin position="1108"/>
        <end position="1295"/>
    </location>
</feature>
<dbReference type="Pfam" id="PF23085">
    <property type="entry name" value="RRM_PARP14_3"/>
    <property type="match status" value="1"/>
</dbReference>
<evidence type="ECO:0000256" key="8">
    <source>
        <dbReference type="SAM" id="MobiDB-lite"/>
    </source>
</evidence>
<dbReference type="CDD" id="cd02903">
    <property type="entry name" value="Macro_BAL-like"/>
    <property type="match status" value="2"/>
</dbReference>
<dbReference type="GeneTree" id="ENSGT00940000165390"/>
<keyword evidence="4 7" id="KW-0520">NAD</keyword>
<dbReference type="InterPro" id="IPR057050">
    <property type="entry name" value="RRM_PARP14_2"/>
</dbReference>
<dbReference type="GO" id="GO:1990404">
    <property type="term" value="F:NAD+-protein mono-ADP-ribosyltransferase activity"/>
    <property type="evidence" value="ECO:0007669"/>
    <property type="project" value="TreeGrafter"/>
</dbReference>
<dbReference type="Pfam" id="PF23222">
    <property type="entry name" value="RRM_PARP14_1"/>
    <property type="match status" value="1"/>
</dbReference>
<feature type="compositionally biased region" description="Gly residues" evidence="8">
    <location>
        <begin position="1038"/>
        <end position="1075"/>
    </location>
</feature>
<comment type="subcellular location">
    <subcellularLocation>
        <location evidence="1">Nucleus</location>
    </subcellularLocation>
</comment>
<dbReference type="InterPro" id="IPR057047">
    <property type="entry name" value="PARP14_KH_5"/>
</dbReference>
<dbReference type="Pfam" id="PF23252">
    <property type="entry name" value="KH_PARP14_5"/>
    <property type="match status" value="1"/>
</dbReference>
<keyword evidence="2 7" id="KW-0328">Glycosyltransferase</keyword>
<dbReference type="InterPro" id="IPR057049">
    <property type="entry name" value="PARP14_KH_8"/>
</dbReference>
<dbReference type="Gene3D" id="3.30.720.50">
    <property type="match status" value="1"/>
</dbReference>
<organism evidence="11 12">
    <name type="scientific">Oncorhynchus tshawytscha</name>
    <name type="common">Chinook salmon</name>
    <name type="synonym">Salmo tshawytscha</name>
    <dbReference type="NCBI Taxonomy" id="74940"/>
    <lineage>
        <taxon>Eukaryota</taxon>
        <taxon>Metazoa</taxon>
        <taxon>Chordata</taxon>
        <taxon>Craniata</taxon>
        <taxon>Vertebrata</taxon>
        <taxon>Euteleostomi</taxon>
        <taxon>Actinopterygii</taxon>
        <taxon>Neopterygii</taxon>
        <taxon>Teleostei</taxon>
        <taxon>Protacanthopterygii</taxon>
        <taxon>Salmoniformes</taxon>
        <taxon>Salmonidae</taxon>
        <taxon>Salmoninae</taxon>
        <taxon>Oncorhynchus</taxon>
    </lineage>
</organism>
<dbReference type="SUPFAM" id="SSF52949">
    <property type="entry name" value="Macro domain-like"/>
    <property type="match status" value="3"/>
</dbReference>
<dbReference type="SUPFAM" id="SSF56399">
    <property type="entry name" value="ADP-ribosylation"/>
    <property type="match status" value="1"/>
</dbReference>
<gene>
    <name evidence="11" type="primary">LOC112231110</name>
</gene>
<dbReference type="SUPFAM" id="SSF117839">
    <property type="entry name" value="WWE domain"/>
    <property type="match status" value="1"/>
</dbReference>
<dbReference type="Pfam" id="PF23253">
    <property type="entry name" value="KH_PARP14_6"/>
    <property type="match status" value="1"/>
</dbReference>
<dbReference type="GO" id="GO:0003950">
    <property type="term" value="F:NAD+ poly-ADP-ribosyltransferase activity"/>
    <property type="evidence" value="ECO:0007669"/>
    <property type="project" value="UniProtKB-UniRule"/>
</dbReference>
<dbReference type="CDD" id="cd01439">
    <property type="entry name" value="TCCD_inducible_PARP_like"/>
    <property type="match status" value="1"/>
</dbReference>
<protein>
    <recommendedName>
        <fullName evidence="7">Poly [ADP-ribose] polymerase</fullName>
        <shortName evidence="7">PARP</shortName>
        <ecNumber evidence="7">2.4.2.-</ecNumber>
    </recommendedName>
</protein>
<dbReference type="Pfam" id="PF23084">
    <property type="entry name" value="KH_PARP14_1"/>
    <property type="match status" value="1"/>
</dbReference>
<dbReference type="InterPro" id="IPR057043">
    <property type="entry name" value="PARP14_KH_2"/>
</dbReference>
<accession>A0AAZ3QZV7</accession>
<keyword evidence="12" id="KW-1185">Reference proteome</keyword>
<feature type="domain" description="Macro" evidence="10">
    <location>
        <begin position="791"/>
        <end position="978"/>
    </location>
</feature>
<dbReference type="CDD" id="cd02907">
    <property type="entry name" value="Macro_Af1521_BAL-like"/>
    <property type="match status" value="1"/>
</dbReference>
<dbReference type="PROSITE" id="PS51154">
    <property type="entry name" value="MACRO"/>
    <property type="match status" value="3"/>
</dbReference>
<dbReference type="Pfam" id="PF01661">
    <property type="entry name" value="Macro"/>
    <property type="match status" value="3"/>
</dbReference>
<feature type="region of interest" description="Disordered" evidence="8">
    <location>
        <begin position="113"/>
        <end position="142"/>
    </location>
</feature>
<dbReference type="PROSITE" id="PS51059">
    <property type="entry name" value="PARP_CATALYTIC"/>
    <property type="match status" value="1"/>
</dbReference>
<comment type="similarity">
    <text evidence="6">Belongs to the ARTD/PARP family.</text>
</comment>
<dbReference type="Pfam" id="PF23251">
    <property type="entry name" value="KH_PARP14_4"/>
    <property type="match status" value="1"/>
</dbReference>
<feature type="compositionally biased region" description="Basic and acidic residues" evidence="8">
    <location>
        <begin position="1083"/>
        <end position="1102"/>
    </location>
</feature>
<dbReference type="SMART" id="SM00506">
    <property type="entry name" value="A1pp"/>
    <property type="match status" value="3"/>
</dbReference>
<keyword evidence="3 7" id="KW-0808">Transferase</keyword>
<evidence type="ECO:0000256" key="6">
    <source>
        <dbReference type="ARBA" id="ARBA00024347"/>
    </source>
</evidence>
<name>A0AAZ3QZV7_ONCTS</name>
<dbReference type="InterPro" id="IPR012677">
    <property type="entry name" value="Nucleotide-bd_a/b_plait_sf"/>
</dbReference>
<evidence type="ECO:0000256" key="7">
    <source>
        <dbReference type="RuleBase" id="RU362114"/>
    </source>
</evidence>
<dbReference type="Pfam" id="PF23248">
    <property type="entry name" value="KH_PARP14_2"/>
    <property type="match status" value="1"/>
</dbReference>
<dbReference type="Pfam" id="PF23249">
    <property type="entry name" value="KH_PARP14_3"/>
    <property type="match status" value="1"/>
</dbReference>
<feature type="region of interest" description="Disordered" evidence="8">
    <location>
        <begin position="1298"/>
        <end position="1324"/>
    </location>
</feature>
<evidence type="ECO:0000256" key="2">
    <source>
        <dbReference type="ARBA" id="ARBA00022676"/>
    </source>
</evidence>
<evidence type="ECO:0000256" key="1">
    <source>
        <dbReference type="ARBA" id="ARBA00004123"/>
    </source>
</evidence>
<dbReference type="InterPro" id="IPR037197">
    <property type="entry name" value="WWE_dom_sf"/>
</dbReference>
<dbReference type="Pfam" id="PF23254">
    <property type="entry name" value="KH_PARP14_8"/>
    <property type="match status" value="1"/>
</dbReference>
<evidence type="ECO:0000313" key="11">
    <source>
        <dbReference type="Ensembl" id="ENSOTSP00005134218.1"/>
    </source>
</evidence>
<dbReference type="Pfam" id="PF23245">
    <property type="entry name" value="RRM_PARP14_2"/>
    <property type="match status" value="1"/>
</dbReference>
<dbReference type="InterPro" id="IPR054596">
    <property type="entry name" value="PARP14_WWE"/>
</dbReference>
<dbReference type="Pfam" id="PF22005">
    <property type="entry name" value="WWE_1"/>
    <property type="match status" value="1"/>
</dbReference>
<reference evidence="11" key="2">
    <citation type="submission" date="2025-08" db="UniProtKB">
        <authorList>
            <consortium name="Ensembl"/>
        </authorList>
    </citation>
    <scope>IDENTIFICATION</scope>
</reference>
<evidence type="ECO:0000256" key="3">
    <source>
        <dbReference type="ARBA" id="ARBA00022679"/>
    </source>
</evidence>
<dbReference type="GO" id="GO:0010629">
    <property type="term" value="P:negative regulation of gene expression"/>
    <property type="evidence" value="ECO:0007669"/>
    <property type="project" value="TreeGrafter"/>
</dbReference>
<dbReference type="Gene3D" id="3.90.228.10">
    <property type="match status" value="1"/>
</dbReference>
<dbReference type="EC" id="2.4.2.-" evidence="7"/>
<dbReference type="InterPro" id="IPR057048">
    <property type="entry name" value="PARP14_KH_6"/>
</dbReference>
<keyword evidence="5" id="KW-0539">Nucleus</keyword>